<feature type="compositionally biased region" description="Basic residues" evidence="1">
    <location>
        <begin position="159"/>
        <end position="168"/>
    </location>
</feature>
<dbReference type="Gene3D" id="2.60.120.340">
    <property type="entry name" value="Nucleoplasmin core domain"/>
    <property type="match status" value="1"/>
</dbReference>
<feature type="compositionally biased region" description="Basic residues" evidence="1">
    <location>
        <begin position="218"/>
        <end position="227"/>
    </location>
</feature>
<accession>A0AAV7YMD5</accession>
<feature type="domain" description="Nucleoplasmin-like" evidence="2">
    <location>
        <begin position="6"/>
        <end position="83"/>
    </location>
</feature>
<gene>
    <name evidence="3" type="ORF">M0812_02566</name>
</gene>
<dbReference type="Proteomes" id="UP001146793">
    <property type="component" value="Unassembled WGS sequence"/>
</dbReference>
<organism evidence="3 4">
    <name type="scientific">Anaeramoeba flamelloides</name>
    <dbReference type="NCBI Taxonomy" id="1746091"/>
    <lineage>
        <taxon>Eukaryota</taxon>
        <taxon>Metamonada</taxon>
        <taxon>Anaeramoebidae</taxon>
        <taxon>Anaeramoeba</taxon>
    </lineage>
</organism>
<dbReference type="InterPro" id="IPR041232">
    <property type="entry name" value="NPL"/>
</dbReference>
<dbReference type="EMBL" id="JANTQA010000048">
    <property type="protein sequence ID" value="KAJ3430891.1"/>
    <property type="molecule type" value="Genomic_DNA"/>
</dbReference>
<sequence>MIGHKGLTVIPKKKYTCQLDYSMTLVSVSLDPKAKIGERASLFLMKDDIKFLLCTLRQGVQENFKLDLPFFKNEKITFYSESTGKSPLNLVMFHEGSTTNSEDDSEIENELNEKLEEELETKIEKKLEKENNQKKKGNNQNKKGNNQKKKVNNQNKKGNNQKKKGNNQKKKEASPNKKRKEPSVEEKSKIQEKELMEIDDVKPKKKQSQSKKITQQSPKKRRKNKKK</sequence>
<protein>
    <recommendedName>
        <fullName evidence="2">Nucleoplasmin-like domain-containing protein</fullName>
    </recommendedName>
</protein>
<comment type="caution">
    <text evidence="3">The sequence shown here is derived from an EMBL/GenBank/DDBJ whole genome shotgun (WGS) entry which is preliminary data.</text>
</comment>
<reference evidence="3" key="1">
    <citation type="submission" date="2022-08" db="EMBL/GenBank/DDBJ databases">
        <title>Novel sulphate-reducing endosymbionts in the free-living metamonad Anaeramoeba.</title>
        <authorList>
            <person name="Jerlstrom-Hultqvist J."/>
            <person name="Cepicka I."/>
            <person name="Gallot-Lavallee L."/>
            <person name="Salas-Leiva D."/>
            <person name="Curtis B.A."/>
            <person name="Zahonova K."/>
            <person name="Pipaliya S."/>
            <person name="Dacks J."/>
            <person name="Roger A.J."/>
        </authorList>
    </citation>
    <scope>NUCLEOTIDE SEQUENCE</scope>
    <source>
        <strain evidence="3">Busselton2</strain>
    </source>
</reference>
<dbReference type="AlphaFoldDB" id="A0AAV7YMD5"/>
<name>A0AAV7YMD5_9EUKA</name>
<evidence type="ECO:0000259" key="2">
    <source>
        <dbReference type="Pfam" id="PF17800"/>
    </source>
</evidence>
<feature type="compositionally biased region" description="Basic and acidic residues" evidence="1">
    <location>
        <begin position="169"/>
        <end position="202"/>
    </location>
</feature>
<evidence type="ECO:0000313" key="4">
    <source>
        <dbReference type="Proteomes" id="UP001146793"/>
    </source>
</evidence>
<proteinExistence type="predicted"/>
<dbReference type="Pfam" id="PF17800">
    <property type="entry name" value="NPL"/>
    <property type="match status" value="1"/>
</dbReference>
<evidence type="ECO:0000256" key="1">
    <source>
        <dbReference type="SAM" id="MobiDB-lite"/>
    </source>
</evidence>
<evidence type="ECO:0000313" key="3">
    <source>
        <dbReference type="EMBL" id="KAJ3430891.1"/>
    </source>
</evidence>
<feature type="region of interest" description="Disordered" evidence="1">
    <location>
        <begin position="126"/>
        <end position="227"/>
    </location>
</feature>